<dbReference type="PROSITE" id="PS50126">
    <property type="entry name" value="S1"/>
    <property type="match status" value="1"/>
</dbReference>
<evidence type="ECO:0000256" key="2">
    <source>
        <dbReference type="ARBA" id="ARBA00022980"/>
    </source>
</evidence>
<dbReference type="EMBL" id="DUTF01000104">
    <property type="protein sequence ID" value="HHY26030.1"/>
    <property type="molecule type" value="Genomic_DNA"/>
</dbReference>
<dbReference type="PANTHER" id="PTHR10724">
    <property type="entry name" value="30S RIBOSOMAL PROTEIN S1"/>
    <property type="match status" value="1"/>
</dbReference>
<comment type="caution">
    <text evidence="7">The sequence shown here is derived from an EMBL/GenBank/DDBJ whole genome shotgun (WGS) entry which is preliminary data.</text>
</comment>
<dbReference type="GO" id="GO:0005840">
    <property type="term" value="C:ribosome"/>
    <property type="evidence" value="ECO:0007669"/>
    <property type="project" value="UniProtKB-KW"/>
</dbReference>
<feature type="region of interest" description="Disordered" evidence="5">
    <location>
        <begin position="71"/>
        <end position="93"/>
    </location>
</feature>
<feature type="compositionally biased region" description="Basic and acidic residues" evidence="5">
    <location>
        <begin position="83"/>
        <end position="93"/>
    </location>
</feature>
<dbReference type="GO" id="GO:1990904">
    <property type="term" value="C:ribonucleoprotein complex"/>
    <property type="evidence" value="ECO:0007669"/>
    <property type="project" value="UniProtKB-KW"/>
</dbReference>
<dbReference type="GO" id="GO:0003729">
    <property type="term" value="F:mRNA binding"/>
    <property type="evidence" value="ECO:0007669"/>
    <property type="project" value="TreeGrafter"/>
</dbReference>
<feature type="domain" description="S1 motif" evidence="6">
    <location>
        <begin position="6"/>
        <end position="74"/>
    </location>
</feature>
<name>A0A7C6Z391_9FIRM</name>
<reference evidence="7 8" key="1">
    <citation type="journal article" date="2020" name="Biotechnol. Biofuels">
        <title>New insights from the biogas microbiome by comprehensive genome-resolved metagenomics of nearly 1600 species originating from multiple anaerobic digesters.</title>
        <authorList>
            <person name="Campanaro S."/>
            <person name="Treu L."/>
            <person name="Rodriguez-R L.M."/>
            <person name="Kovalovszki A."/>
            <person name="Ziels R.M."/>
            <person name="Maus I."/>
            <person name="Zhu X."/>
            <person name="Kougias P.G."/>
            <person name="Basile A."/>
            <person name="Luo G."/>
            <person name="Schluter A."/>
            <person name="Konstantinidis K.T."/>
            <person name="Angelidaki I."/>
        </authorList>
    </citation>
    <scope>NUCLEOTIDE SEQUENCE [LARGE SCALE GENOMIC DNA]</scope>
    <source>
        <strain evidence="7">AS05jafATM_4</strain>
    </source>
</reference>
<evidence type="ECO:0000313" key="8">
    <source>
        <dbReference type="Proteomes" id="UP000553059"/>
    </source>
</evidence>
<keyword evidence="2" id="KW-0689">Ribosomal protein</keyword>
<dbReference type="CDD" id="cd05692">
    <property type="entry name" value="S1_RPS1_repeat_hs4"/>
    <property type="match status" value="1"/>
</dbReference>
<dbReference type="Proteomes" id="UP000553059">
    <property type="component" value="Unassembled WGS sequence"/>
</dbReference>
<accession>A0A7C6Z391</accession>
<evidence type="ECO:0000259" key="6">
    <source>
        <dbReference type="PROSITE" id="PS50126"/>
    </source>
</evidence>
<evidence type="ECO:0000256" key="4">
    <source>
        <dbReference type="ARBA" id="ARBA00025604"/>
    </source>
</evidence>
<dbReference type="InterPro" id="IPR012340">
    <property type="entry name" value="NA-bd_OB-fold"/>
</dbReference>
<dbReference type="FunFam" id="2.40.50.140:FF:000103">
    <property type="entry name" value="protein RRP5 homolog"/>
    <property type="match status" value="1"/>
</dbReference>
<dbReference type="GO" id="GO:0003735">
    <property type="term" value="F:structural constituent of ribosome"/>
    <property type="evidence" value="ECO:0007669"/>
    <property type="project" value="TreeGrafter"/>
</dbReference>
<gene>
    <name evidence="7" type="ORF">GX523_04615</name>
</gene>
<dbReference type="InterPro" id="IPR003029">
    <property type="entry name" value="S1_domain"/>
</dbReference>
<dbReference type="InterPro" id="IPR050437">
    <property type="entry name" value="Ribos_protein_bS1-like"/>
</dbReference>
<dbReference type="SMART" id="SM00316">
    <property type="entry name" value="S1"/>
    <property type="match status" value="1"/>
</dbReference>
<comment type="similarity">
    <text evidence="1">Belongs to the bacterial ribosomal protein bS1 family.</text>
</comment>
<dbReference type="SUPFAM" id="SSF50249">
    <property type="entry name" value="Nucleic acid-binding proteins"/>
    <property type="match status" value="1"/>
</dbReference>
<evidence type="ECO:0000313" key="7">
    <source>
        <dbReference type="EMBL" id="HHY26030.1"/>
    </source>
</evidence>
<sequence>MAIAVGTIVEGVVTGITNFGAFVELPEKVTGLVHISEVADAYVKDVRDYLKEQDRVKVKVIHVDEKGKIGLSIKQANPSPRNTTRERRQPTVSFEDKLAKFIKDSDERQLEFRRATESKRGGRGSSRY</sequence>
<dbReference type="Gene3D" id="2.40.50.140">
    <property type="entry name" value="Nucleic acid-binding proteins"/>
    <property type="match status" value="1"/>
</dbReference>
<protein>
    <submittedName>
        <fullName evidence="7">S1 RNA-binding domain-containing protein</fullName>
    </submittedName>
</protein>
<evidence type="ECO:0000256" key="1">
    <source>
        <dbReference type="ARBA" id="ARBA00006767"/>
    </source>
</evidence>
<dbReference type="PANTHER" id="PTHR10724:SF7">
    <property type="entry name" value="SMALL RIBOSOMAL SUBUNIT PROTEIN BS1C"/>
    <property type="match status" value="1"/>
</dbReference>
<keyword evidence="3" id="KW-0687">Ribonucleoprotein</keyword>
<proteinExistence type="inferred from homology"/>
<evidence type="ECO:0000256" key="5">
    <source>
        <dbReference type="SAM" id="MobiDB-lite"/>
    </source>
</evidence>
<dbReference type="AlphaFoldDB" id="A0A7C6Z391"/>
<dbReference type="GO" id="GO:0006412">
    <property type="term" value="P:translation"/>
    <property type="evidence" value="ECO:0007669"/>
    <property type="project" value="TreeGrafter"/>
</dbReference>
<organism evidence="7 8">
    <name type="scientific">Desulfitobacterium dehalogenans</name>
    <dbReference type="NCBI Taxonomy" id="36854"/>
    <lineage>
        <taxon>Bacteria</taxon>
        <taxon>Bacillati</taxon>
        <taxon>Bacillota</taxon>
        <taxon>Clostridia</taxon>
        <taxon>Eubacteriales</taxon>
        <taxon>Desulfitobacteriaceae</taxon>
        <taxon>Desulfitobacterium</taxon>
    </lineage>
</organism>
<dbReference type="Pfam" id="PF00575">
    <property type="entry name" value="S1"/>
    <property type="match status" value="1"/>
</dbReference>
<comment type="function">
    <text evidence="4">Binds mRNA; thus facilitating recognition of the initiation point. It is needed to translate mRNA with a short Shine-Dalgarno (SD) purine-rich sequence.</text>
</comment>
<evidence type="ECO:0000256" key="3">
    <source>
        <dbReference type="ARBA" id="ARBA00023274"/>
    </source>
</evidence>